<dbReference type="AlphaFoldDB" id="A0AAD8M5R6"/>
<accession>A0AAD8M5R6</accession>
<name>A0AAD8M5R6_9APIA</name>
<dbReference type="Proteomes" id="UP001237642">
    <property type="component" value="Unassembled WGS sequence"/>
</dbReference>
<proteinExistence type="predicted"/>
<reference evidence="1" key="1">
    <citation type="submission" date="2023-02" db="EMBL/GenBank/DDBJ databases">
        <title>Genome of toxic invasive species Heracleum sosnowskyi carries increased number of genes despite the absence of recent whole-genome duplications.</title>
        <authorList>
            <person name="Schelkunov M."/>
            <person name="Shtratnikova V."/>
            <person name="Makarenko M."/>
            <person name="Klepikova A."/>
            <person name="Omelchenko D."/>
            <person name="Novikova G."/>
            <person name="Obukhova E."/>
            <person name="Bogdanov V."/>
            <person name="Penin A."/>
            <person name="Logacheva M."/>
        </authorList>
    </citation>
    <scope>NUCLEOTIDE SEQUENCE</scope>
    <source>
        <strain evidence="1">Hsosn_3</strain>
        <tissue evidence="1">Leaf</tissue>
    </source>
</reference>
<sequence>MQPPKSAPKNDVPNPVLVLSSNIVAPIIENCALRGPESVVLSKNLHMDRSEIAEQTPAPQTSPLKLDSVGTADVDVKVVPWVNDSSSFKHEQTSYKKIQNIQMKKQYPESLILLGLE</sequence>
<evidence type="ECO:0000313" key="2">
    <source>
        <dbReference type="Proteomes" id="UP001237642"/>
    </source>
</evidence>
<gene>
    <name evidence="1" type="ORF">POM88_038711</name>
</gene>
<dbReference type="EMBL" id="JAUIZM010000009">
    <property type="protein sequence ID" value="KAK1363150.1"/>
    <property type="molecule type" value="Genomic_DNA"/>
</dbReference>
<keyword evidence="2" id="KW-1185">Reference proteome</keyword>
<evidence type="ECO:0000313" key="1">
    <source>
        <dbReference type="EMBL" id="KAK1363150.1"/>
    </source>
</evidence>
<comment type="caution">
    <text evidence="1">The sequence shown here is derived from an EMBL/GenBank/DDBJ whole genome shotgun (WGS) entry which is preliminary data.</text>
</comment>
<protein>
    <submittedName>
        <fullName evidence="1">Uncharacterized protein</fullName>
    </submittedName>
</protein>
<reference evidence="1" key="2">
    <citation type="submission" date="2023-05" db="EMBL/GenBank/DDBJ databases">
        <authorList>
            <person name="Schelkunov M.I."/>
        </authorList>
    </citation>
    <scope>NUCLEOTIDE SEQUENCE</scope>
    <source>
        <strain evidence="1">Hsosn_3</strain>
        <tissue evidence="1">Leaf</tissue>
    </source>
</reference>
<organism evidence="1 2">
    <name type="scientific">Heracleum sosnowskyi</name>
    <dbReference type="NCBI Taxonomy" id="360622"/>
    <lineage>
        <taxon>Eukaryota</taxon>
        <taxon>Viridiplantae</taxon>
        <taxon>Streptophyta</taxon>
        <taxon>Embryophyta</taxon>
        <taxon>Tracheophyta</taxon>
        <taxon>Spermatophyta</taxon>
        <taxon>Magnoliopsida</taxon>
        <taxon>eudicotyledons</taxon>
        <taxon>Gunneridae</taxon>
        <taxon>Pentapetalae</taxon>
        <taxon>asterids</taxon>
        <taxon>campanulids</taxon>
        <taxon>Apiales</taxon>
        <taxon>Apiaceae</taxon>
        <taxon>Apioideae</taxon>
        <taxon>apioid superclade</taxon>
        <taxon>Tordylieae</taxon>
        <taxon>Tordyliinae</taxon>
        <taxon>Heracleum</taxon>
    </lineage>
</organism>